<dbReference type="Proteomes" id="UP001167796">
    <property type="component" value="Unassembled WGS sequence"/>
</dbReference>
<protein>
    <submittedName>
        <fullName evidence="1">DUF4270 family protein</fullName>
    </submittedName>
</protein>
<proteinExistence type="predicted"/>
<keyword evidence="2" id="KW-1185">Reference proteome</keyword>
<dbReference type="Pfam" id="PF14092">
    <property type="entry name" value="DUF4270"/>
    <property type="match status" value="1"/>
</dbReference>
<evidence type="ECO:0000313" key="2">
    <source>
        <dbReference type="Proteomes" id="UP001167796"/>
    </source>
</evidence>
<dbReference type="InterPro" id="IPR025366">
    <property type="entry name" value="DUF4270"/>
</dbReference>
<accession>A0ABT9A844</accession>
<sequence>MWTKALANHVARWLRAGHWLLGLLGLLWACAACDPVGNITLDAPVAASASNAYYVDTLTVRVATVWHDSVLTSGGDNLLVGRYHDPRLGTITARSYFQVGLGGTYSPALDEVYDSLVLVLKPDGYRYGDTTQLQNLEVHRLRDALVATKNYYAFSQLNYDAALLNQGRSTRPLAARLSVRNLRLRLADALGRELLAAGLAGSLTTDAELTNRLAGLVLTPGAADDAALLRTQVSTEGGALNLYTHSPTDPATVITKAFTLAAGSKHFYQVTADRTGTLLAPLSTSLQALDVARTAQEAYIDGALGLQTKIEIPYLADLRSFGTRLTIVQATVSLEVVPGSATRYLAPPASLAAYLSTRANQQGAALGSSTATALAIPYQSGISNLTGLETSGYAVPVTDYCQAVVDRTLDNYGLLLATASASPERVVLGGPKRAENRLKLGLYFLTH</sequence>
<dbReference type="RefSeq" id="WP_305010700.1">
    <property type="nucleotide sequence ID" value="NZ_JAUQSX010000003.1"/>
</dbReference>
<dbReference type="EMBL" id="JAUQSX010000003">
    <property type="protein sequence ID" value="MDO7846010.1"/>
    <property type="molecule type" value="Genomic_DNA"/>
</dbReference>
<comment type="caution">
    <text evidence="1">The sequence shown here is derived from an EMBL/GenBank/DDBJ whole genome shotgun (WGS) entry which is preliminary data.</text>
</comment>
<gene>
    <name evidence="1" type="ORF">Q5H92_06560</name>
</gene>
<reference evidence="1" key="1">
    <citation type="submission" date="2023-07" db="EMBL/GenBank/DDBJ databases">
        <authorList>
            <person name="Kim M.K."/>
        </authorList>
    </citation>
    <scope>NUCLEOTIDE SEQUENCE</scope>
    <source>
        <strain evidence="1">M29</strain>
    </source>
</reference>
<evidence type="ECO:0000313" key="1">
    <source>
        <dbReference type="EMBL" id="MDO7846010.1"/>
    </source>
</evidence>
<organism evidence="1 2">
    <name type="scientific">Hymenobacter mellowenesis</name>
    <dbReference type="NCBI Taxonomy" id="3063995"/>
    <lineage>
        <taxon>Bacteria</taxon>
        <taxon>Pseudomonadati</taxon>
        <taxon>Bacteroidota</taxon>
        <taxon>Cytophagia</taxon>
        <taxon>Cytophagales</taxon>
        <taxon>Hymenobacteraceae</taxon>
        <taxon>Hymenobacter</taxon>
    </lineage>
</organism>
<name>A0ABT9A844_9BACT</name>